<evidence type="ECO:0000259" key="10">
    <source>
        <dbReference type="Pfam" id="PF04290"/>
    </source>
</evidence>
<comment type="subcellular location">
    <subcellularLocation>
        <location evidence="1">Cell inner membrane</location>
        <topology evidence="1">Multi-pass membrane protein</topology>
    </subcellularLocation>
</comment>
<comment type="similarity">
    <text evidence="8">Belongs to the TRAP transporter small permease family.</text>
</comment>
<evidence type="ECO:0000256" key="2">
    <source>
        <dbReference type="ARBA" id="ARBA00022448"/>
    </source>
</evidence>
<dbReference type="GO" id="GO:0015740">
    <property type="term" value="P:C4-dicarboxylate transport"/>
    <property type="evidence" value="ECO:0007669"/>
    <property type="project" value="TreeGrafter"/>
</dbReference>
<dbReference type="Proteomes" id="UP000658382">
    <property type="component" value="Unassembled WGS sequence"/>
</dbReference>
<organism evidence="11 12">
    <name type="scientific">Lentibacillus kapialis</name>
    <dbReference type="NCBI Taxonomy" id="340214"/>
    <lineage>
        <taxon>Bacteria</taxon>
        <taxon>Bacillati</taxon>
        <taxon>Bacillota</taxon>
        <taxon>Bacilli</taxon>
        <taxon>Bacillales</taxon>
        <taxon>Bacillaceae</taxon>
        <taxon>Lentibacillus</taxon>
    </lineage>
</organism>
<evidence type="ECO:0000256" key="7">
    <source>
        <dbReference type="ARBA" id="ARBA00023136"/>
    </source>
</evidence>
<dbReference type="InterPro" id="IPR055348">
    <property type="entry name" value="DctQ"/>
</dbReference>
<sequence>MGKFKQVFNWLEYVFLMGSKFGLFAMMLLVSGDAIGRYFFGKPIVGTYEIVEMYLMVVTIFLSMSYVMKIGGHIRLDVVFDKLPKTLQKRLNFFYYFLTAIWMSFIGYYGFQTTHEAWVENLTESGVVSFPMWLSYIWVPIGAFLLCIRLLIMCVNTLGPKSELKGE</sequence>
<protein>
    <submittedName>
        <fullName evidence="11">Transporter</fullName>
    </submittedName>
</protein>
<feature type="transmembrane region" description="Helical" evidence="9">
    <location>
        <begin position="93"/>
        <end position="111"/>
    </location>
</feature>
<keyword evidence="3" id="KW-1003">Cell membrane</keyword>
<evidence type="ECO:0000256" key="1">
    <source>
        <dbReference type="ARBA" id="ARBA00004429"/>
    </source>
</evidence>
<comment type="caution">
    <text evidence="11">The sequence shown here is derived from an EMBL/GenBank/DDBJ whole genome shotgun (WGS) entry which is preliminary data.</text>
</comment>
<dbReference type="PANTHER" id="PTHR35011:SF10">
    <property type="entry name" value="TRAP TRANSPORTER SMALL PERMEASE PROTEIN"/>
    <property type="match status" value="1"/>
</dbReference>
<keyword evidence="5 9" id="KW-0812">Transmembrane</keyword>
<evidence type="ECO:0000256" key="3">
    <source>
        <dbReference type="ARBA" id="ARBA00022475"/>
    </source>
</evidence>
<proteinExistence type="inferred from homology"/>
<keyword evidence="6 9" id="KW-1133">Transmembrane helix</keyword>
<reference evidence="11" key="2">
    <citation type="submission" date="2020-09" db="EMBL/GenBank/DDBJ databases">
        <authorList>
            <person name="Sun Q."/>
            <person name="Ohkuma M."/>
        </authorList>
    </citation>
    <scope>NUCLEOTIDE SEQUENCE</scope>
    <source>
        <strain evidence="11">JCM 12580</strain>
    </source>
</reference>
<evidence type="ECO:0000313" key="11">
    <source>
        <dbReference type="EMBL" id="GGJ99204.1"/>
    </source>
</evidence>
<evidence type="ECO:0000313" key="12">
    <source>
        <dbReference type="Proteomes" id="UP000658382"/>
    </source>
</evidence>
<evidence type="ECO:0000256" key="4">
    <source>
        <dbReference type="ARBA" id="ARBA00022519"/>
    </source>
</evidence>
<dbReference type="GO" id="GO:0022857">
    <property type="term" value="F:transmembrane transporter activity"/>
    <property type="evidence" value="ECO:0007669"/>
    <property type="project" value="TreeGrafter"/>
</dbReference>
<keyword evidence="4" id="KW-0997">Cell inner membrane</keyword>
<name>A0A917UZB2_9BACI</name>
<evidence type="ECO:0000256" key="6">
    <source>
        <dbReference type="ARBA" id="ARBA00022989"/>
    </source>
</evidence>
<evidence type="ECO:0000256" key="9">
    <source>
        <dbReference type="SAM" id="Phobius"/>
    </source>
</evidence>
<dbReference type="RefSeq" id="WP_188633129.1">
    <property type="nucleotide sequence ID" value="NZ_BMNQ01000031.1"/>
</dbReference>
<feature type="transmembrane region" description="Helical" evidence="9">
    <location>
        <begin position="131"/>
        <end position="152"/>
    </location>
</feature>
<dbReference type="Pfam" id="PF04290">
    <property type="entry name" value="DctQ"/>
    <property type="match status" value="1"/>
</dbReference>
<gene>
    <name evidence="11" type="ORF">GCM10007063_21820</name>
</gene>
<keyword evidence="7 9" id="KW-0472">Membrane</keyword>
<keyword evidence="12" id="KW-1185">Reference proteome</keyword>
<dbReference type="GO" id="GO:0005886">
    <property type="term" value="C:plasma membrane"/>
    <property type="evidence" value="ECO:0007669"/>
    <property type="project" value="UniProtKB-SubCell"/>
</dbReference>
<feature type="transmembrane region" description="Helical" evidence="9">
    <location>
        <begin position="21"/>
        <end position="41"/>
    </location>
</feature>
<evidence type="ECO:0000256" key="5">
    <source>
        <dbReference type="ARBA" id="ARBA00022692"/>
    </source>
</evidence>
<evidence type="ECO:0000256" key="8">
    <source>
        <dbReference type="ARBA" id="ARBA00038436"/>
    </source>
</evidence>
<accession>A0A917UZB2</accession>
<dbReference type="PANTHER" id="PTHR35011">
    <property type="entry name" value="2,3-DIKETO-L-GULONATE TRAP TRANSPORTER SMALL PERMEASE PROTEIN YIAM"/>
    <property type="match status" value="1"/>
</dbReference>
<feature type="transmembrane region" description="Helical" evidence="9">
    <location>
        <begin position="53"/>
        <end position="72"/>
    </location>
</feature>
<dbReference type="InterPro" id="IPR007387">
    <property type="entry name" value="TRAP_DctQ"/>
</dbReference>
<dbReference type="EMBL" id="BMNQ01000031">
    <property type="protein sequence ID" value="GGJ99204.1"/>
    <property type="molecule type" value="Genomic_DNA"/>
</dbReference>
<feature type="domain" description="Tripartite ATP-independent periplasmic transporters DctQ component" evidence="10">
    <location>
        <begin position="26"/>
        <end position="156"/>
    </location>
</feature>
<keyword evidence="2" id="KW-0813">Transport</keyword>
<reference evidence="11" key="1">
    <citation type="journal article" date="2014" name="Int. J. Syst. Evol. Microbiol.">
        <title>Complete genome sequence of Corynebacterium casei LMG S-19264T (=DSM 44701T), isolated from a smear-ripened cheese.</title>
        <authorList>
            <consortium name="US DOE Joint Genome Institute (JGI-PGF)"/>
            <person name="Walter F."/>
            <person name="Albersmeier A."/>
            <person name="Kalinowski J."/>
            <person name="Ruckert C."/>
        </authorList>
    </citation>
    <scope>NUCLEOTIDE SEQUENCE</scope>
    <source>
        <strain evidence="11">JCM 12580</strain>
    </source>
</reference>
<dbReference type="AlphaFoldDB" id="A0A917UZB2"/>